<dbReference type="RefSeq" id="WP_046580600.1">
    <property type="nucleotide sequence ID" value="NZ_CADEPT010000003.1"/>
</dbReference>
<dbReference type="AlphaFoldDB" id="A0A0M2QA08"/>
<evidence type="ECO:0000313" key="2">
    <source>
        <dbReference type="Proteomes" id="UP000220629"/>
    </source>
</evidence>
<gene>
    <name evidence="1" type="ORF">CRM94_15015</name>
</gene>
<reference evidence="2" key="1">
    <citation type="submission" date="2017-09" db="EMBL/GenBank/DDBJ databases">
        <title>FDA dAtabase for Regulatory Grade micrObial Sequences (FDA-ARGOS): Supporting development and validation of Infectious Disease Dx tests.</title>
        <authorList>
            <person name="Minogue T."/>
            <person name="Wolcott M."/>
            <person name="Wasieloski L."/>
            <person name="Aguilar W."/>
            <person name="Moore D."/>
            <person name="Tallon L."/>
            <person name="Sadzewicz L."/>
            <person name="Ott S."/>
            <person name="Zhao X."/>
            <person name="Nagaraj S."/>
            <person name="Vavikolanu K."/>
            <person name="Aluvathingal J."/>
            <person name="Nadendla S."/>
            <person name="Sichtig H."/>
        </authorList>
    </citation>
    <scope>NUCLEOTIDE SEQUENCE [LARGE SCALE GENOMIC DNA]</scope>
    <source>
        <strain evidence="2">FDAARGOS_390</strain>
    </source>
</reference>
<protein>
    <submittedName>
        <fullName evidence="1">DUF4180 domain-containing protein</fullName>
    </submittedName>
</protein>
<evidence type="ECO:0000313" key="1">
    <source>
        <dbReference type="EMBL" id="PEH43352.1"/>
    </source>
</evidence>
<dbReference type="Pfam" id="PF13788">
    <property type="entry name" value="DUF4180"/>
    <property type="match status" value="1"/>
</dbReference>
<dbReference type="InterPro" id="IPR025438">
    <property type="entry name" value="DUF4180"/>
</dbReference>
<dbReference type="GeneID" id="66459771"/>
<organism evidence="1 2">
    <name type="scientific">Burkholderia gladioli</name>
    <name type="common">Pseudomonas marginata</name>
    <name type="synonym">Phytomonas marginata</name>
    <dbReference type="NCBI Taxonomy" id="28095"/>
    <lineage>
        <taxon>Bacteria</taxon>
        <taxon>Pseudomonadati</taxon>
        <taxon>Pseudomonadota</taxon>
        <taxon>Betaproteobacteria</taxon>
        <taxon>Burkholderiales</taxon>
        <taxon>Burkholderiaceae</taxon>
        <taxon>Burkholderia</taxon>
    </lineage>
</organism>
<name>A0A0M2QA08_BURGA</name>
<sequence length="123" mass="13457">MEARLIERPTSRIVHVSSVDTPVRSRQDALDIMLGHGHRDLDGIAIDAACLHPDFLVLRTGVAGELLQMFVNYHLKLAIVGDFSEVRAGALHDFIVESNRGRQVFFVADLDAAIARLEAALAA</sequence>
<proteinExistence type="predicted"/>
<dbReference type="EMBL" id="PDDY01000001">
    <property type="protein sequence ID" value="PEH43352.1"/>
    <property type="molecule type" value="Genomic_DNA"/>
</dbReference>
<comment type="caution">
    <text evidence="1">The sequence shown here is derived from an EMBL/GenBank/DDBJ whole genome shotgun (WGS) entry which is preliminary data.</text>
</comment>
<accession>A0A0M2QA08</accession>
<dbReference type="Proteomes" id="UP000220629">
    <property type="component" value="Unassembled WGS sequence"/>
</dbReference>